<dbReference type="WBParaSite" id="TMUE_2000009897.1">
    <property type="protein sequence ID" value="TMUE_2000009897.1"/>
    <property type="gene ID" value="WBGene00291225"/>
</dbReference>
<reference evidence="5" key="1">
    <citation type="submission" date="2019-12" db="UniProtKB">
        <authorList>
            <consortium name="WormBaseParasite"/>
        </authorList>
    </citation>
    <scope>IDENTIFICATION</scope>
</reference>
<feature type="domain" description="DUF5614" evidence="3">
    <location>
        <begin position="40"/>
        <end position="243"/>
    </location>
</feature>
<evidence type="ECO:0000259" key="2">
    <source>
        <dbReference type="Pfam" id="PF07000"/>
    </source>
</evidence>
<evidence type="ECO:0000313" key="5">
    <source>
        <dbReference type="WBParaSite" id="TMUE_2000009897.1"/>
    </source>
</evidence>
<dbReference type="InterPro" id="IPR010733">
    <property type="entry name" value="DUF1308"/>
</dbReference>
<comment type="similarity">
    <text evidence="1">Belongs to the UPF0415 family.</text>
</comment>
<evidence type="ECO:0000259" key="3">
    <source>
        <dbReference type="Pfam" id="PF18474"/>
    </source>
</evidence>
<dbReference type="PANTHER" id="PTHR13379">
    <property type="entry name" value="UNCHARACTERIZED DUF1308"/>
    <property type="match status" value="1"/>
</dbReference>
<evidence type="ECO:0000313" key="4">
    <source>
        <dbReference type="Proteomes" id="UP000046395"/>
    </source>
</evidence>
<protein>
    <submittedName>
        <fullName evidence="5">DUF1308 domain-containing protein</fullName>
    </submittedName>
</protein>
<name>A0A5S6QSL8_TRIMR</name>
<keyword evidence="4" id="KW-1185">Reference proteome</keyword>
<evidence type="ECO:0000256" key="1">
    <source>
        <dbReference type="ARBA" id="ARBA00006588"/>
    </source>
</evidence>
<dbReference type="Pfam" id="PF07000">
    <property type="entry name" value="DUF1308"/>
    <property type="match status" value="1"/>
</dbReference>
<proteinExistence type="inferred from homology"/>
<dbReference type="Proteomes" id="UP000046395">
    <property type="component" value="Unassembled WGS sequence"/>
</dbReference>
<accession>A0A5S6QSL8</accession>
<dbReference type="AlphaFoldDB" id="A0A5S6QSL8"/>
<dbReference type="STRING" id="70415.A0A5S6QSL8"/>
<dbReference type="Pfam" id="PF18474">
    <property type="entry name" value="DUF5614"/>
    <property type="match status" value="1"/>
</dbReference>
<organism evidence="4 5">
    <name type="scientific">Trichuris muris</name>
    <name type="common">Mouse whipworm</name>
    <dbReference type="NCBI Taxonomy" id="70415"/>
    <lineage>
        <taxon>Eukaryota</taxon>
        <taxon>Metazoa</taxon>
        <taxon>Ecdysozoa</taxon>
        <taxon>Nematoda</taxon>
        <taxon>Enoplea</taxon>
        <taxon>Dorylaimia</taxon>
        <taxon>Trichinellida</taxon>
        <taxon>Trichuridae</taxon>
        <taxon>Trichuris</taxon>
    </lineage>
</organism>
<dbReference type="InterPro" id="IPR041076">
    <property type="entry name" value="DUF5614"/>
</dbReference>
<dbReference type="PANTHER" id="PTHR13379:SF0">
    <property type="entry name" value="UPF0415 PROTEIN C7ORF25"/>
    <property type="match status" value="1"/>
</dbReference>
<sequence length="447" mass="49708">MCEVVTGYRVWTGAVGQQLSGNRLWIKLSQFIANGQEPAEVANRLIEIGRSCIRLLDDSKDRLEGADKLQRRITREVISLEEAKSNIGRNLRQAVFCSNLKQLVEVVLTGLSLPNVTGLLKVFVDRDGVPLTVDVVANNGATWIKVIAREPSRCLVEMDCPSQPGRQNLLAQAKQFLNTAESNIHRFKTPVVVFRFCHGAAVPLVRRLLKLGIKVHGSLVSLPETTTYCSSEEDDDEKESIEDQEILLWDWESYAKLESSTGKGNSLTINLDLSTMMTYVSDMCFGGSNYIYEEPLINMQAEWERKSSVWPFIHAEISPPRKLICCRTAINSFLKILEDVGGPGEKLRASNLLSRIEVVEDCVSDRAQKLALSSKIKPRTIIIFGTGDSLKAVTITGNRAFLDAAKSQVRISFGVSFAAILHEPRALTEKKRTKACILQPQDDSAEQ</sequence>
<feature type="domain" description="DUF1308" evidence="2">
    <location>
        <begin position="269"/>
        <end position="435"/>
    </location>
</feature>